<proteinExistence type="predicted"/>
<comment type="caution">
    <text evidence="3">The sequence shown here is derived from an EMBL/GenBank/DDBJ whole genome shotgun (WGS) entry which is preliminary data.</text>
</comment>
<dbReference type="GO" id="GO:0003824">
    <property type="term" value="F:catalytic activity"/>
    <property type="evidence" value="ECO:0007669"/>
    <property type="project" value="UniProtKB-ARBA"/>
</dbReference>
<dbReference type="InterPro" id="IPR013342">
    <property type="entry name" value="Mandelate_racemase_C"/>
</dbReference>
<gene>
    <name evidence="3" type="ORF">A2774_02895</name>
</gene>
<dbReference type="Pfam" id="PF13378">
    <property type="entry name" value="MR_MLE_C"/>
    <property type="match status" value="1"/>
</dbReference>
<evidence type="ECO:0000313" key="4">
    <source>
        <dbReference type="Proteomes" id="UP000177208"/>
    </source>
</evidence>
<dbReference type="EMBL" id="MFZG01000023">
    <property type="protein sequence ID" value="OGK16377.1"/>
    <property type="molecule type" value="Genomic_DNA"/>
</dbReference>
<accession>A0A1F7GC15</accession>
<evidence type="ECO:0000259" key="2">
    <source>
        <dbReference type="SMART" id="SM00922"/>
    </source>
</evidence>
<evidence type="ECO:0000256" key="1">
    <source>
        <dbReference type="ARBA" id="ARBA00022723"/>
    </source>
</evidence>
<dbReference type="Gene3D" id="3.30.390.10">
    <property type="entry name" value="Enolase-like, N-terminal domain"/>
    <property type="match status" value="1"/>
</dbReference>
<feature type="domain" description="Mandelate racemase/muconate lactonizing enzyme C-terminal" evidence="2">
    <location>
        <begin position="148"/>
        <end position="240"/>
    </location>
</feature>
<sequence length="381" mass="42392">MRIETLEARLIKPTLVKAFPLGEVKGHPRIVGPQRDMIALQAESTNGYRGWATIDTLPFPFYNPESTFEAWELLQRVGRNVVGVDMGDAEEIVDRLGPIVGHNIFKAGFANLFFDIDAQAKDVPLYRLVGGMNRTVEVGISIPKSASPEEIERQIAQGFRRIKIKVGPSYDDFKKVAQIRQTYPLLLLMVDANSSFDHNNGDHMNILKAFGELNLLMIEQPLAHDDIRHHVKLQQMFYRNQIPGRICLDESIETIDHMDQAIKGGIPIINIKIARVGGLPIAKRMIEMAESEGVATWVGGMLEPTPSKAHSLAIATHPGVNLPSDISGTAAYFKEGQDPVVEPMVRDGGYIHVKDVPGRGWDVDKNILQNITKSFIVFKSK</sequence>
<dbReference type="SFLD" id="SFLDS00001">
    <property type="entry name" value="Enolase"/>
    <property type="match status" value="1"/>
</dbReference>
<dbReference type="InterPro" id="IPR029017">
    <property type="entry name" value="Enolase-like_N"/>
</dbReference>
<dbReference type="Gene3D" id="3.20.20.120">
    <property type="entry name" value="Enolase-like C-terminal domain"/>
    <property type="match status" value="1"/>
</dbReference>
<dbReference type="Proteomes" id="UP000177208">
    <property type="component" value="Unassembled WGS sequence"/>
</dbReference>
<evidence type="ECO:0000313" key="3">
    <source>
        <dbReference type="EMBL" id="OGK16377.1"/>
    </source>
</evidence>
<dbReference type="InterPro" id="IPR036849">
    <property type="entry name" value="Enolase-like_C_sf"/>
</dbReference>
<dbReference type="SMART" id="SM00922">
    <property type="entry name" value="MR_MLE"/>
    <property type="match status" value="1"/>
</dbReference>
<name>A0A1F7GC15_9BACT</name>
<dbReference type="SUPFAM" id="SSF51604">
    <property type="entry name" value="Enolase C-terminal domain-like"/>
    <property type="match status" value="1"/>
</dbReference>
<dbReference type="GO" id="GO:0046872">
    <property type="term" value="F:metal ion binding"/>
    <property type="evidence" value="ECO:0007669"/>
    <property type="project" value="UniProtKB-KW"/>
</dbReference>
<protein>
    <recommendedName>
        <fullName evidence="2">Mandelate racemase/muconate lactonizing enzyme C-terminal domain-containing protein</fullName>
    </recommendedName>
</protein>
<keyword evidence="1" id="KW-0479">Metal-binding</keyword>
<reference evidence="3 4" key="1">
    <citation type="journal article" date="2016" name="Nat. Commun.">
        <title>Thousands of microbial genomes shed light on interconnected biogeochemical processes in an aquifer system.</title>
        <authorList>
            <person name="Anantharaman K."/>
            <person name="Brown C.T."/>
            <person name="Hug L.A."/>
            <person name="Sharon I."/>
            <person name="Castelle C.J."/>
            <person name="Probst A.J."/>
            <person name="Thomas B.C."/>
            <person name="Singh A."/>
            <person name="Wilkins M.J."/>
            <person name="Karaoz U."/>
            <person name="Brodie E.L."/>
            <person name="Williams K.H."/>
            <person name="Hubbard S.S."/>
            <person name="Banfield J.F."/>
        </authorList>
    </citation>
    <scope>NUCLEOTIDE SEQUENCE [LARGE SCALE GENOMIC DNA]</scope>
</reference>
<organism evidence="3 4">
    <name type="scientific">Candidatus Roizmanbacteria bacterium RIFCSPHIGHO2_01_FULL_39_12c</name>
    <dbReference type="NCBI Taxonomy" id="1802031"/>
    <lineage>
        <taxon>Bacteria</taxon>
        <taxon>Candidatus Roizmaniibacteriota</taxon>
    </lineage>
</organism>
<dbReference type="AlphaFoldDB" id="A0A1F7GC15"/>
<dbReference type="SUPFAM" id="SSF54826">
    <property type="entry name" value="Enolase N-terminal domain-like"/>
    <property type="match status" value="1"/>
</dbReference>
<dbReference type="PANTHER" id="PTHR48073">
    <property type="entry name" value="O-SUCCINYLBENZOATE SYNTHASE-RELATED"/>
    <property type="match status" value="1"/>
</dbReference>
<dbReference type="InterPro" id="IPR029065">
    <property type="entry name" value="Enolase_C-like"/>
</dbReference>